<dbReference type="OrthoDB" id="6415115at2759"/>
<gene>
    <name evidence="1" type="ORF">AVEN_88698_1</name>
</gene>
<comment type="caution">
    <text evidence="1">The sequence shown here is derived from an EMBL/GenBank/DDBJ whole genome shotgun (WGS) entry which is preliminary data.</text>
</comment>
<dbReference type="EMBL" id="BGPR01047032">
    <property type="protein sequence ID" value="GBO24026.1"/>
    <property type="molecule type" value="Genomic_DNA"/>
</dbReference>
<dbReference type="AlphaFoldDB" id="A0A4Y2VIL0"/>
<sequence>MFNLLRERGVDFQNMEVTMALADGSRTTMEAYTAPVSIEVEGRTVYIDMLALPKAKDNRTLLGTDFLEKSGIVLDLKNKSWYFSHKPHHKICFKEDLDEIRYRLLGVL</sequence>
<evidence type="ECO:0000313" key="2">
    <source>
        <dbReference type="Proteomes" id="UP000499080"/>
    </source>
</evidence>
<proteinExistence type="predicted"/>
<protein>
    <submittedName>
        <fullName evidence="1">Uncharacterized protein</fullName>
    </submittedName>
</protein>
<keyword evidence="2" id="KW-1185">Reference proteome</keyword>
<dbReference type="Proteomes" id="UP000499080">
    <property type="component" value="Unassembled WGS sequence"/>
</dbReference>
<organism evidence="1 2">
    <name type="scientific">Araneus ventricosus</name>
    <name type="common">Orbweaver spider</name>
    <name type="synonym">Epeira ventricosa</name>
    <dbReference type="NCBI Taxonomy" id="182803"/>
    <lineage>
        <taxon>Eukaryota</taxon>
        <taxon>Metazoa</taxon>
        <taxon>Ecdysozoa</taxon>
        <taxon>Arthropoda</taxon>
        <taxon>Chelicerata</taxon>
        <taxon>Arachnida</taxon>
        <taxon>Araneae</taxon>
        <taxon>Araneomorphae</taxon>
        <taxon>Entelegynae</taxon>
        <taxon>Araneoidea</taxon>
        <taxon>Araneidae</taxon>
        <taxon>Araneus</taxon>
    </lineage>
</organism>
<dbReference type="InterPro" id="IPR021109">
    <property type="entry name" value="Peptidase_aspartic_dom_sf"/>
</dbReference>
<dbReference type="Gene3D" id="2.40.70.10">
    <property type="entry name" value="Acid Proteases"/>
    <property type="match status" value="1"/>
</dbReference>
<reference evidence="1 2" key="1">
    <citation type="journal article" date="2019" name="Sci. Rep.">
        <title>Orb-weaving spider Araneus ventricosus genome elucidates the spidroin gene catalogue.</title>
        <authorList>
            <person name="Kono N."/>
            <person name="Nakamura H."/>
            <person name="Ohtoshi R."/>
            <person name="Moran D.A.P."/>
            <person name="Shinohara A."/>
            <person name="Yoshida Y."/>
            <person name="Fujiwara M."/>
            <person name="Mori M."/>
            <person name="Tomita M."/>
            <person name="Arakawa K."/>
        </authorList>
    </citation>
    <scope>NUCLEOTIDE SEQUENCE [LARGE SCALE GENOMIC DNA]</scope>
</reference>
<evidence type="ECO:0000313" key="1">
    <source>
        <dbReference type="EMBL" id="GBO24026.1"/>
    </source>
</evidence>
<name>A0A4Y2VIL0_ARAVE</name>
<accession>A0A4Y2VIL0</accession>